<accession>A0A7S3UE78</accession>
<organism evidence="1">
    <name type="scientific">Picocystis salinarum</name>
    <dbReference type="NCBI Taxonomy" id="88271"/>
    <lineage>
        <taxon>Eukaryota</taxon>
        <taxon>Viridiplantae</taxon>
        <taxon>Chlorophyta</taxon>
        <taxon>Picocystophyceae</taxon>
        <taxon>Picocystales</taxon>
        <taxon>Picocystaceae</taxon>
        <taxon>Picocystis</taxon>
    </lineage>
</organism>
<evidence type="ECO:0008006" key="2">
    <source>
        <dbReference type="Google" id="ProtNLM"/>
    </source>
</evidence>
<name>A0A7S3UE78_9CHLO</name>
<dbReference type="Pfam" id="PF08737">
    <property type="entry name" value="Rgp1"/>
    <property type="match status" value="1"/>
</dbReference>
<dbReference type="PANTHER" id="PTHR12507">
    <property type="entry name" value="REDUCED GROWTH PHENOTYPE 1 RGP1, YEAST -RELATED"/>
    <property type="match status" value="1"/>
</dbReference>
<dbReference type="AlphaFoldDB" id="A0A7S3UE78"/>
<sequence length="446" mass="49233">MAPHVRLRVFKAKHEPGEDVHASLEVRWDGRAGNTCRIEHVAIVVAGVERVDTSWVTGKYWNHKGFEKGSGCATRSIFQGKAEKRHEDLLLQQGNACTYHLSFRLPKKLPPSFRGRTVQYYYSIHAHATAQENESQVVTAVSYLPIVLKVDEAGADKGLESLSLQDGIDRVQYEVGIEVGVNLEEPIVNAMFAWEHVGGGLEDPVGVMHSRSNLTEQSYPRVQNGNFPVAGSLMHGSGSRQIDSPVSGLMHTLSFPEQKQPSYNLRVGEAPFARFSIHPPRCSSGQHDICLGNNLAGFLDFRVASRQVISGSEEKVRCVGVTVTLESREEVSREWVAGYTSSDSAVFHRVHCELSESTVDTVVTNVLLSVPKHVTPSFSTALVEHSWVLRFRFAVLRNDAEEPEEVNWALPVRIGPQRTGSIITNHGTHAALQGAMQVSKEVTLKS</sequence>
<dbReference type="InterPro" id="IPR014848">
    <property type="entry name" value="Rgp1"/>
</dbReference>
<evidence type="ECO:0000313" key="1">
    <source>
        <dbReference type="EMBL" id="CAE0609364.1"/>
    </source>
</evidence>
<reference evidence="1" key="1">
    <citation type="submission" date="2021-01" db="EMBL/GenBank/DDBJ databases">
        <authorList>
            <person name="Corre E."/>
            <person name="Pelletier E."/>
            <person name="Niang G."/>
            <person name="Scheremetjew M."/>
            <person name="Finn R."/>
            <person name="Kale V."/>
            <person name="Holt S."/>
            <person name="Cochrane G."/>
            <person name="Meng A."/>
            <person name="Brown T."/>
            <person name="Cohen L."/>
        </authorList>
    </citation>
    <scope>NUCLEOTIDE SEQUENCE</scope>
    <source>
        <strain evidence="1">CCMP1897</strain>
    </source>
</reference>
<protein>
    <recommendedName>
        <fullName evidence="2">Arrestin-like N-terminal domain-containing protein</fullName>
    </recommendedName>
</protein>
<proteinExistence type="predicted"/>
<dbReference type="Gene3D" id="2.60.40.640">
    <property type="match status" value="1"/>
</dbReference>
<dbReference type="InterPro" id="IPR014752">
    <property type="entry name" value="Arrestin-like_C"/>
</dbReference>
<dbReference type="EMBL" id="HBIS01003533">
    <property type="protein sequence ID" value="CAE0609364.1"/>
    <property type="molecule type" value="Transcribed_RNA"/>
</dbReference>
<gene>
    <name evidence="1" type="ORF">PSAL00342_LOCUS3183</name>
</gene>